<dbReference type="GO" id="GO:0005829">
    <property type="term" value="C:cytosol"/>
    <property type="evidence" value="ECO:0007669"/>
    <property type="project" value="TreeGrafter"/>
</dbReference>
<sequence length="273" mass="30332">MIIARSAQELQDALQLKTGTIGFVPTMGALHIGHRSLIEAARSGNDYVVVSIFVNPTQFLPGEDLSKYPRREEADFKICELSGVDVLFYPDVNAMYGEDEVRICAPDVRGFILEGSSRPGHFDGVLTVVMKLLNMVRPARVYFGKKDAQQLALITQMCHNFFMNIEIVPMETVRESDGLALSSRNIYLNSSERQEALKLSAALKRATKMLMQGNTKSAEIKEAMEAILEPLDVEYVAIVNRAFESIDEVVTGNTIVLVAARVGTTRLIDNVWM</sequence>
<dbReference type="EC" id="6.3.2.1" evidence="8"/>
<dbReference type="Gene3D" id="3.40.50.620">
    <property type="entry name" value="HUPs"/>
    <property type="match status" value="1"/>
</dbReference>
<feature type="binding site" evidence="8">
    <location>
        <begin position="27"/>
        <end position="34"/>
    </location>
    <ligand>
        <name>ATP</name>
        <dbReference type="ChEBI" id="CHEBI:30616"/>
    </ligand>
</feature>
<dbReference type="InterPro" id="IPR042176">
    <property type="entry name" value="Pantoate_ligase_C"/>
</dbReference>
<dbReference type="Pfam" id="PF02569">
    <property type="entry name" value="Pantoate_ligase"/>
    <property type="match status" value="1"/>
</dbReference>
<evidence type="ECO:0000256" key="1">
    <source>
        <dbReference type="ARBA" id="ARBA00004990"/>
    </source>
</evidence>
<feature type="binding site" evidence="8">
    <location>
        <begin position="181"/>
        <end position="184"/>
    </location>
    <ligand>
        <name>ATP</name>
        <dbReference type="ChEBI" id="CHEBI:30616"/>
    </ligand>
</feature>
<feature type="active site" description="Proton donor" evidence="8">
    <location>
        <position position="34"/>
    </location>
</feature>
<comment type="caution">
    <text evidence="9">The sequence shown here is derived from an EMBL/GenBank/DDBJ whole genome shotgun (WGS) entry which is preliminary data.</text>
</comment>
<proteinExistence type="inferred from homology"/>
<keyword evidence="3 8" id="KW-0436">Ligase</keyword>
<dbReference type="InterPro" id="IPR003721">
    <property type="entry name" value="Pantoate_ligase"/>
</dbReference>
<feature type="binding site" evidence="8">
    <location>
        <position position="58"/>
    </location>
    <ligand>
        <name>(R)-pantoate</name>
        <dbReference type="ChEBI" id="CHEBI:15980"/>
    </ligand>
</feature>
<dbReference type="UniPathway" id="UPA00028">
    <property type="reaction ID" value="UER00005"/>
</dbReference>
<dbReference type="PANTHER" id="PTHR21299">
    <property type="entry name" value="CYTIDYLATE KINASE/PANTOATE-BETA-ALANINE LIGASE"/>
    <property type="match status" value="1"/>
</dbReference>
<dbReference type="HAMAP" id="MF_00158">
    <property type="entry name" value="PanC"/>
    <property type="match status" value="1"/>
</dbReference>
<dbReference type="EMBL" id="DLUI01000008">
    <property type="protein sequence ID" value="DAB39495.1"/>
    <property type="molecule type" value="Genomic_DNA"/>
</dbReference>
<dbReference type="RefSeq" id="WP_294894115.1">
    <property type="nucleotide sequence ID" value="NZ_DLUI01000008.1"/>
</dbReference>
<feature type="binding site" evidence="8">
    <location>
        <position position="58"/>
    </location>
    <ligand>
        <name>beta-alanine</name>
        <dbReference type="ChEBI" id="CHEBI:57966"/>
    </ligand>
</feature>
<dbReference type="CDD" id="cd00560">
    <property type="entry name" value="PanC"/>
    <property type="match status" value="1"/>
</dbReference>
<organism evidence="9 10">
    <name type="scientific">Sulfuricurvum kujiense</name>
    <dbReference type="NCBI Taxonomy" id="148813"/>
    <lineage>
        <taxon>Bacteria</taxon>
        <taxon>Pseudomonadati</taxon>
        <taxon>Campylobacterota</taxon>
        <taxon>Epsilonproteobacteria</taxon>
        <taxon>Campylobacterales</taxon>
        <taxon>Sulfurimonadaceae</taxon>
        <taxon>Sulfuricurvum</taxon>
    </lineage>
</organism>
<evidence type="ECO:0000256" key="7">
    <source>
        <dbReference type="ARBA" id="ARBA00048258"/>
    </source>
</evidence>
<comment type="similarity">
    <text evidence="2 8">Belongs to the pantothenate synthetase family.</text>
</comment>
<keyword evidence="5 8" id="KW-0547">Nucleotide-binding</keyword>
<comment type="function">
    <text evidence="8">Catalyzes the condensation of pantoate with beta-alanine in an ATP-dependent reaction via a pantoyl-adenylate intermediate.</text>
</comment>
<evidence type="ECO:0000256" key="4">
    <source>
        <dbReference type="ARBA" id="ARBA00022655"/>
    </source>
</evidence>
<keyword evidence="4 8" id="KW-0566">Pantothenate biosynthesis</keyword>
<comment type="subunit">
    <text evidence="8">Homodimer.</text>
</comment>
<evidence type="ECO:0000256" key="5">
    <source>
        <dbReference type="ARBA" id="ARBA00022741"/>
    </source>
</evidence>
<name>A0A2D3WHW7_9BACT</name>
<comment type="miscellaneous">
    <text evidence="8">The reaction proceeds by a bi uni uni bi ping pong mechanism.</text>
</comment>
<feature type="binding site" evidence="8">
    <location>
        <position position="150"/>
    </location>
    <ligand>
        <name>(R)-pantoate</name>
        <dbReference type="ChEBI" id="CHEBI:15980"/>
    </ligand>
</feature>
<feature type="binding site" evidence="8">
    <location>
        <position position="173"/>
    </location>
    <ligand>
        <name>ATP</name>
        <dbReference type="ChEBI" id="CHEBI:30616"/>
    </ligand>
</feature>
<evidence type="ECO:0000256" key="3">
    <source>
        <dbReference type="ARBA" id="ARBA00022598"/>
    </source>
</evidence>
<protein>
    <recommendedName>
        <fullName evidence="8">Pantothenate synthetase</fullName>
        <shortName evidence="8">PS</shortName>
        <ecNumber evidence="8">6.3.2.1</ecNumber>
    </recommendedName>
    <alternativeName>
        <fullName evidence="8">Pantoate--beta-alanine ligase</fullName>
    </alternativeName>
    <alternativeName>
        <fullName evidence="8">Pantoate-activating enzyme</fullName>
    </alternativeName>
</protein>
<dbReference type="GO" id="GO:0005524">
    <property type="term" value="F:ATP binding"/>
    <property type="evidence" value="ECO:0007669"/>
    <property type="project" value="UniProtKB-KW"/>
</dbReference>
<accession>A0A2D3WHW7</accession>
<dbReference type="NCBIfam" id="TIGR00125">
    <property type="entry name" value="cyt_tran_rel"/>
    <property type="match status" value="1"/>
</dbReference>
<dbReference type="InterPro" id="IPR014729">
    <property type="entry name" value="Rossmann-like_a/b/a_fold"/>
</dbReference>
<dbReference type="GO" id="GO:0004592">
    <property type="term" value="F:pantoate-beta-alanine ligase activity"/>
    <property type="evidence" value="ECO:0007669"/>
    <property type="project" value="UniProtKB-UniRule"/>
</dbReference>
<dbReference type="GO" id="GO:0015940">
    <property type="term" value="P:pantothenate biosynthetic process"/>
    <property type="evidence" value="ECO:0007669"/>
    <property type="project" value="UniProtKB-UniRule"/>
</dbReference>
<comment type="catalytic activity">
    <reaction evidence="7 8">
        <text>(R)-pantoate + beta-alanine + ATP = (R)-pantothenate + AMP + diphosphate + H(+)</text>
        <dbReference type="Rhea" id="RHEA:10912"/>
        <dbReference type="ChEBI" id="CHEBI:15378"/>
        <dbReference type="ChEBI" id="CHEBI:15980"/>
        <dbReference type="ChEBI" id="CHEBI:29032"/>
        <dbReference type="ChEBI" id="CHEBI:30616"/>
        <dbReference type="ChEBI" id="CHEBI:33019"/>
        <dbReference type="ChEBI" id="CHEBI:57966"/>
        <dbReference type="ChEBI" id="CHEBI:456215"/>
        <dbReference type="EC" id="6.3.2.1"/>
    </reaction>
</comment>
<dbReference type="NCBIfam" id="TIGR00018">
    <property type="entry name" value="panC"/>
    <property type="match status" value="1"/>
</dbReference>
<evidence type="ECO:0000256" key="6">
    <source>
        <dbReference type="ARBA" id="ARBA00022840"/>
    </source>
</evidence>
<keyword evidence="6 8" id="KW-0067">ATP-binding</keyword>
<dbReference type="AlphaFoldDB" id="A0A2D3WHW7"/>
<dbReference type="PANTHER" id="PTHR21299:SF1">
    <property type="entry name" value="PANTOATE--BETA-ALANINE LIGASE"/>
    <property type="match status" value="1"/>
</dbReference>
<gene>
    <name evidence="8" type="primary">panC</name>
    <name evidence="9" type="ORF">CFH83_00445</name>
</gene>
<dbReference type="SUPFAM" id="SSF52374">
    <property type="entry name" value="Nucleotidylyl transferase"/>
    <property type="match status" value="1"/>
</dbReference>
<dbReference type="Proteomes" id="UP000228859">
    <property type="component" value="Unassembled WGS sequence"/>
</dbReference>
<reference evidence="9 10" key="1">
    <citation type="journal article" date="2017" name="Front. Microbiol.">
        <title>Comparative Genomic Analysis of the Class Epsilonproteobacteria and Proposed Reclassification to Epsilonbacteraeota (phyl. nov.).</title>
        <authorList>
            <person name="Waite D.W."/>
            <person name="Vanwonterghem I."/>
            <person name="Rinke C."/>
            <person name="Parks D.H."/>
            <person name="Zhang Y."/>
            <person name="Takai K."/>
            <person name="Sievert S.M."/>
            <person name="Simon J."/>
            <person name="Campbell B.J."/>
            <person name="Hanson T.E."/>
            <person name="Woyke T."/>
            <person name="Klotz M.G."/>
            <person name="Hugenholtz P."/>
        </authorList>
    </citation>
    <scope>NUCLEOTIDE SEQUENCE [LARGE SCALE GENOMIC DNA]</scope>
    <source>
        <strain evidence="9">UBA12443</strain>
    </source>
</reference>
<evidence type="ECO:0000256" key="2">
    <source>
        <dbReference type="ARBA" id="ARBA00009256"/>
    </source>
</evidence>
<evidence type="ECO:0000313" key="10">
    <source>
        <dbReference type="Proteomes" id="UP000228859"/>
    </source>
</evidence>
<feature type="binding site" evidence="8">
    <location>
        <begin position="144"/>
        <end position="147"/>
    </location>
    <ligand>
        <name>ATP</name>
        <dbReference type="ChEBI" id="CHEBI:30616"/>
    </ligand>
</feature>
<comment type="subcellular location">
    <subcellularLocation>
        <location evidence="8">Cytoplasm</location>
    </subcellularLocation>
</comment>
<evidence type="ECO:0000313" key="9">
    <source>
        <dbReference type="EMBL" id="DAB39495.1"/>
    </source>
</evidence>
<evidence type="ECO:0000256" key="8">
    <source>
        <dbReference type="HAMAP-Rule" id="MF_00158"/>
    </source>
</evidence>
<dbReference type="Gene3D" id="3.30.1300.10">
    <property type="entry name" value="Pantoate-beta-alanine ligase, C-terminal domain"/>
    <property type="match status" value="1"/>
</dbReference>
<comment type="pathway">
    <text evidence="1 8">Cofactor biosynthesis; (R)-pantothenate biosynthesis; (R)-pantothenate from (R)-pantoate and beta-alanine: step 1/1.</text>
</comment>
<dbReference type="InterPro" id="IPR004821">
    <property type="entry name" value="Cyt_trans-like"/>
</dbReference>
<keyword evidence="8" id="KW-0963">Cytoplasm</keyword>